<keyword evidence="6" id="KW-1185">Reference proteome</keyword>
<protein>
    <submittedName>
        <fullName evidence="5">RNA-binding KH domain-containing protein PEPPER-like</fullName>
    </submittedName>
</protein>
<dbReference type="SMART" id="SM00322">
    <property type="entry name" value="KH"/>
    <property type="match status" value="3"/>
</dbReference>
<evidence type="ECO:0000259" key="4">
    <source>
        <dbReference type="SMART" id="SM00322"/>
    </source>
</evidence>
<feature type="domain" description="K Homology" evidence="4">
    <location>
        <begin position="342"/>
        <end position="412"/>
    </location>
</feature>
<dbReference type="EMBL" id="JANAVB010044420">
    <property type="protein sequence ID" value="KAJ6791266.1"/>
    <property type="molecule type" value="Genomic_DNA"/>
</dbReference>
<dbReference type="PROSITE" id="PS50084">
    <property type="entry name" value="KH_TYPE_1"/>
    <property type="match status" value="3"/>
</dbReference>
<dbReference type="SUPFAM" id="SSF54791">
    <property type="entry name" value="Eukaryotic type KH-domain (KH-domain type I)"/>
    <property type="match status" value="3"/>
</dbReference>
<dbReference type="Pfam" id="PF00013">
    <property type="entry name" value="KH_1"/>
    <property type="match status" value="3"/>
</dbReference>
<comment type="caution">
    <text evidence="5">The sequence shown here is derived from an EMBL/GenBank/DDBJ whole genome shotgun (WGS) entry which is preliminary data.</text>
</comment>
<reference evidence="5" key="2">
    <citation type="submission" date="2023-04" db="EMBL/GenBank/DDBJ databases">
        <authorList>
            <person name="Bruccoleri R.E."/>
            <person name="Oakeley E.J."/>
            <person name="Faust A.-M."/>
            <person name="Dessus-Babus S."/>
            <person name="Altorfer M."/>
            <person name="Burckhardt D."/>
            <person name="Oertli M."/>
            <person name="Naumann U."/>
            <person name="Petersen F."/>
            <person name="Wong J."/>
        </authorList>
    </citation>
    <scope>NUCLEOTIDE SEQUENCE</scope>
    <source>
        <strain evidence="5">GSM-AAB239-AS_SAM_17_03QT</strain>
        <tissue evidence="5">Leaf</tissue>
    </source>
</reference>
<dbReference type="GO" id="GO:0003723">
    <property type="term" value="F:RNA binding"/>
    <property type="evidence" value="ECO:0007669"/>
    <property type="project" value="UniProtKB-UniRule"/>
</dbReference>
<feature type="region of interest" description="Disordered" evidence="3">
    <location>
        <begin position="1"/>
        <end position="73"/>
    </location>
</feature>
<evidence type="ECO:0000313" key="5">
    <source>
        <dbReference type="EMBL" id="KAJ6791266.1"/>
    </source>
</evidence>
<dbReference type="InterPro" id="IPR004088">
    <property type="entry name" value="KH_dom_type_1"/>
</dbReference>
<feature type="compositionally biased region" description="Acidic residues" evidence="3">
    <location>
        <begin position="34"/>
        <end position="58"/>
    </location>
</feature>
<evidence type="ECO:0000256" key="2">
    <source>
        <dbReference type="PROSITE-ProRule" id="PRU00117"/>
    </source>
</evidence>
<name>A0AAX6DHN4_IRIPA</name>
<sequence>MAATSTDVNGPAPITETASAPAAEVVEMEMEHPAEEEEEEVEEVEEEEEGEGEGEETEAPAAEVDESKRWPGWPGNNVFRMVVPVTKVGGIIGKKGEFIKKLCEETRAKIRILEGVVGTTDRIVLISAKEEPEAEISPAMDAVLKVFKRLNGISDGGGDGTTQASVPTCSVRLLVAGSQAINLIGKQGSSIKAIQESTGATIRVLSGDELPFYATGDERVVDFQGDSLKVTKALEAVVGHLRKFLVDHSVLPLFEKNLSKPATQDRSLDSWADKSLINSRQQPSVNNDYQLPLKRDSLFLDRVSPLDSHMSHPGFSSMYRQDPPLSDLQSSGLGRSAAALVTQVTQTMQIPLSYAEDIIGVRGANIAYIRRTSGAALTVQEGGGLPDEITVEIKGTSTQVQTAQQLIQDFISGGPKEPAASSYDSLDAGLRSSYSHPSSATYPSSSLPSSYGGYSSGYGGYGSGYRF</sequence>
<dbReference type="CDD" id="cd22460">
    <property type="entry name" value="KH-I_PEPPER_rpt2_like"/>
    <property type="match status" value="1"/>
</dbReference>
<evidence type="ECO:0000313" key="6">
    <source>
        <dbReference type="Proteomes" id="UP001140949"/>
    </source>
</evidence>
<organism evidence="5 6">
    <name type="scientific">Iris pallida</name>
    <name type="common">Sweet iris</name>
    <dbReference type="NCBI Taxonomy" id="29817"/>
    <lineage>
        <taxon>Eukaryota</taxon>
        <taxon>Viridiplantae</taxon>
        <taxon>Streptophyta</taxon>
        <taxon>Embryophyta</taxon>
        <taxon>Tracheophyta</taxon>
        <taxon>Spermatophyta</taxon>
        <taxon>Magnoliopsida</taxon>
        <taxon>Liliopsida</taxon>
        <taxon>Asparagales</taxon>
        <taxon>Iridaceae</taxon>
        <taxon>Iridoideae</taxon>
        <taxon>Irideae</taxon>
        <taxon>Iris</taxon>
    </lineage>
</organism>
<evidence type="ECO:0000256" key="1">
    <source>
        <dbReference type="ARBA" id="ARBA00022737"/>
    </source>
</evidence>
<feature type="domain" description="K Homology" evidence="4">
    <location>
        <begin position="167"/>
        <end position="242"/>
    </location>
</feature>
<proteinExistence type="predicted"/>
<dbReference type="Proteomes" id="UP001140949">
    <property type="component" value="Unassembled WGS sequence"/>
</dbReference>
<dbReference type="Gene3D" id="3.30.310.210">
    <property type="match status" value="1"/>
</dbReference>
<dbReference type="PANTHER" id="PTHR10288">
    <property type="entry name" value="KH DOMAIN CONTAINING RNA BINDING PROTEIN"/>
    <property type="match status" value="1"/>
</dbReference>
<dbReference type="InterPro" id="IPR004087">
    <property type="entry name" value="KH_dom"/>
</dbReference>
<dbReference type="CDD" id="cd22461">
    <property type="entry name" value="KH-I_PEPPER_like_rpt3"/>
    <property type="match status" value="1"/>
</dbReference>
<reference evidence="5" key="1">
    <citation type="journal article" date="2023" name="GigaByte">
        <title>Genome assembly of the bearded iris, Iris pallida Lam.</title>
        <authorList>
            <person name="Bruccoleri R.E."/>
            <person name="Oakeley E.J."/>
            <person name="Faust A.M.E."/>
            <person name="Altorfer M."/>
            <person name="Dessus-Babus S."/>
            <person name="Burckhardt D."/>
            <person name="Oertli M."/>
            <person name="Naumann U."/>
            <person name="Petersen F."/>
            <person name="Wong J."/>
        </authorList>
    </citation>
    <scope>NUCLEOTIDE SEQUENCE</scope>
    <source>
        <strain evidence="5">GSM-AAB239-AS_SAM_17_03QT</strain>
    </source>
</reference>
<keyword evidence="2" id="KW-0694">RNA-binding</keyword>
<dbReference type="InterPro" id="IPR036612">
    <property type="entry name" value="KH_dom_type_1_sf"/>
</dbReference>
<keyword evidence="1" id="KW-0677">Repeat</keyword>
<accession>A0AAX6DHN4</accession>
<gene>
    <name evidence="5" type="ORF">M6B38_243930</name>
</gene>
<dbReference type="AlphaFoldDB" id="A0AAX6DHN4"/>
<evidence type="ECO:0000256" key="3">
    <source>
        <dbReference type="SAM" id="MobiDB-lite"/>
    </source>
</evidence>
<dbReference type="Gene3D" id="3.30.1370.10">
    <property type="entry name" value="K Homology domain, type 1"/>
    <property type="match status" value="1"/>
</dbReference>
<dbReference type="CDD" id="cd22459">
    <property type="entry name" value="KH-I_PEPPER_rpt1_like"/>
    <property type="match status" value="1"/>
</dbReference>
<feature type="domain" description="K Homology" evidence="4">
    <location>
        <begin position="75"/>
        <end position="148"/>
    </location>
</feature>